<dbReference type="EMBL" id="BACD03000007">
    <property type="protein sequence ID" value="GAO47119.1"/>
    <property type="molecule type" value="Genomic_DNA"/>
</dbReference>
<comment type="caution">
    <text evidence="7">The sequence shown here is derived from an EMBL/GenBank/DDBJ whole genome shotgun (WGS) entry which is preliminary data.</text>
</comment>
<dbReference type="GO" id="GO:0000775">
    <property type="term" value="C:chromosome, centromeric region"/>
    <property type="evidence" value="ECO:0007669"/>
    <property type="project" value="UniProtKB-SubCell"/>
</dbReference>
<evidence type="ECO:0000313" key="7">
    <source>
        <dbReference type="EMBL" id="GAO47119.1"/>
    </source>
</evidence>
<evidence type="ECO:0000256" key="5">
    <source>
        <dbReference type="ARBA" id="ARBA00023242"/>
    </source>
</evidence>
<gene>
    <name evidence="7" type="ORF">G7K_1330-t1</name>
</gene>
<reference evidence="7 8" key="3">
    <citation type="journal article" date="2015" name="Genome Announc.">
        <title>Draft Genome Sequence of the Archiascomycetous Yeast Saitoella complicata.</title>
        <authorList>
            <person name="Yamauchi K."/>
            <person name="Kondo S."/>
            <person name="Hamamoto M."/>
            <person name="Takahashi Y."/>
            <person name="Ogura Y."/>
            <person name="Hayashi T."/>
            <person name="Nishida H."/>
        </authorList>
    </citation>
    <scope>NUCLEOTIDE SEQUENCE [LARGE SCALE GENOMIC DNA]</scope>
    <source>
        <strain evidence="7 8">NRRL Y-17804</strain>
    </source>
</reference>
<dbReference type="RefSeq" id="XP_019026398.1">
    <property type="nucleotide sequence ID" value="XM_019165740.1"/>
</dbReference>
<keyword evidence="8" id="KW-1185">Reference proteome</keyword>
<evidence type="ECO:0000256" key="1">
    <source>
        <dbReference type="ARBA" id="ARBA00004123"/>
    </source>
</evidence>
<keyword evidence="6" id="KW-0137">Centromere</keyword>
<proteinExistence type="inferred from homology"/>
<dbReference type="OMA" id="HIKRCTS"/>
<evidence type="ECO:0000313" key="8">
    <source>
        <dbReference type="Proteomes" id="UP000033140"/>
    </source>
</evidence>
<reference evidence="7 8" key="2">
    <citation type="journal article" date="2014" name="J. Gen. Appl. Microbiol.">
        <title>The early diverging ascomycetous budding yeast Saitoella complicata has three histone deacetylases belonging to the Clr6, Hos2, and Rpd3 lineages.</title>
        <authorList>
            <person name="Nishida H."/>
            <person name="Matsumoto T."/>
            <person name="Kondo S."/>
            <person name="Hamamoto M."/>
            <person name="Yoshikawa H."/>
        </authorList>
    </citation>
    <scope>NUCLEOTIDE SEQUENCE [LARGE SCALE GENOMIC DNA]</scope>
    <source>
        <strain evidence="7 8">NRRL Y-17804</strain>
    </source>
</reference>
<dbReference type="GO" id="GO:0005634">
    <property type="term" value="C:nucleus"/>
    <property type="evidence" value="ECO:0007669"/>
    <property type="project" value="UniProtKB-SubCell"/>
</dbReference>
<dbReference type="InterPro" id="IPR025204">
    <property type="entry name" value="CENP-L"/>
</dbReference>
<comment type="similarity">
    <text evidence="3">Belongs to the CENP-L/IML3 family.</text>
</comment>
<keyword evidence="5" id="KW-0539">Nucleus</keyword>
<dbReference type="OrthoDB" id="8864979at2759"/>
<dbReference type="Proteomes" id="UP000033140">
    <property type="component" value="Unassembled WGS sequence"/>
</dbReference>
<sequence>MPQAPVYPDAVYDTSYSLFRLSPLYGFGLISLPTHGRELTKLVRQSLTSSAAAVVADENAGKELDHVKATKDDVSGVVDFVVSFDGGKKGYHALLLPPTTNAEVLEGSRKRKRDYTTRETATAFDHFPLLLLRVPAAVTAVFTHYLTTRFDARCTALRIPSSALQSTFLDPYLSRATELTGPLQLTYSLPSVGCKRFTISIPGGDLASIREHAADMSSTTMPVLQKHLECATGMSLDEDGVEIVKVACATFVVSGEGKVKVFGKNREGVDVGWVVERIIGAAMNGVEP</sequence>
<evidence type="ECO:0000256" key="6">
    <source>
        <dbReference type="ARBA" id="ARBA00023328"/>
    </source>
</evidence>
<keyword evidence="4" id="KW-0158">Chromosome</keyword>
<comment type="subcellular location">
    <subcellularLocation>
        <location evidence="2">Chromosome</location>
        <location evidence="2">Centromere</location>
    </subcellularLocation>
    <subcellularLocation>
        <location evidence="1">Nucleus</location>
    </subcellularLocation>
</comment>
<accession>A0A0E9NBA3</accession>
<dbReference type="AlphaFoldDB" id="A0A0E9NBA3"/>
<organism evidence="7 8">
    <name type="scientific">Saitoella complicata (strain BCRC 22490 / CBS 7301 / JCM 7358 / NBRC 10748 / NRRL Y-17804)</name>
    <dbReference type="NCBI Taxonomy" id="698492"/>
    <lineage>
        <taxon>Eukaryota</taxon>
        <taxon>Fungi</taxon>
        <taxon>Dikarya</taxon>
        <taxon>Ascomycota</taxon>
        <taxon>Taphrinomycotina</taxon>
        <taxon>Taphrinomycotina incertae sedis</taxon>
        <taxon>Saitoella</taxon>
    </lineage>
</organism>
<evidence type="ECO:0000256" key="3">
    <source>
        <dbReference type="ARBA" id="ARBA00011060"/>
    </source>
</evidence>
<name>A0A0E9NBA3_SAICN</name>
<dbReference type="PANTHER" id="PTHR31740:SF2">
    <property type="entry name" value="CENTROMERE PROTEIN L"/>
    <property type="match status" value="1"/>
</dbReference>
<evidence type="ECO:0000256" key="4">
    <source>
        <dbReference type="ARBA" id="ARBA00022454"/>
    </source>
</evidence>
<protein>
    <submittedName>
        <fullName evidence="7">Uncharacterized protein</fullName>
    </submittedName>
</protein>
<evidence type="ECO:0000256" key="2">
    <source>
        <dbReference type="ARBA" id="ARBA00004584"/>
    </source>
</evidence>
<dbReference type="PANTHER" id="PTHR31740">
    <property type="entry name" value="CENTROMERE PROTEIN L"/>
    <property type="match status" value="1"/>
</dbReference>
<dbReference type="STRING" id="698492.A0A0E9NBA3"/>
<dbReference type="Pfam" id="PF13092">
    <property type="entry name" value="CENP-L"/>
    <property type="match status" value="1"/>
</dbReference>
<reference evidence="7 8" key="1">
    <citation type="journal article" date="2011" name="J. Gen. Appl. Microbiol.">
        <title>Draft genome sequencing of the enigmatic yeast Saitoella complicata.</title>
        <authorList>
            <person name="Nishida H."/>
            <person name="Hamamoto M."/>
            <person name="Sugiyama J."/>
        </authorList>
    </citation>
    <scope>NUCLEOTIDE SEQUENCE [LARGE SCALE GENOMIC DNA]</scope>
    <source>
        <strain evidence="7 8">NRRL Y-17804</strain>
    </source>
</reference>